<evidence type="ECO:0000256" key="9">
    <source>
        <dbReference type="ARBA" id="ARBA00022842"/>
    </source>
</evidence>
<sequence length="998" mass="115665">MEHSYDLYIERLIVTNVALFLFIMELLLAINLISIVILTQHIKWEYGTLLTLMILLPLILLICFKRKSSFQHFRLFNIIASCAAALLVLLMDMLGRNYVKGRYDHIIIVSVYFLLPIAFYGKPYLLGIGVSLIYLLCPMLTNAINLRPFELSKHVCNAFYLISLNVVMMAFRICMEYHLRQLILTRRQLLHQSFVLKETKEKEKNIVATIVPADIAHSLDHEIQKRIADQLLCKRYLNPMFLYSDVSILAAEMVNYAQLTSQMDVKDLVQIFHELFVEFDLAAEDHKVLRIKFLGDSFSCVSGIPQHCYTHANSCVELALDMILKARHLCEVHDLLDIKMRIGVHSGEVFAGIIGRSKWEYDIWSRDVDIANRLEFTGMPGRVHISQTTLKLLHNEYDYEPSSRLDSSDIYLKKTYYINTYLISPKLSKSTIKGAKRIFNMTPGSRTAHSVFEKELDASHEYQLKIYHLMYKKVKCMPIGAIQMARIFDFSDGSRDGNEDRVFQSYITSFWRHFRQADIEWKYINKPDLLMKYSLPLMVFVGLLFIIEHMLSPTYSYVLIMWVVLVVLLLLCLLVFYKKIVFQLSTNPLEYKPQFILDRWLFKISELCEENLAMRIGIYFFGLFLVYILASFNTEATDNVIMVFTLMFFTDLPFVLKMALIILVCISHIVIVQSSHIKSEFQIIWFIIAFCLMLLIMEQHNTYLKKVGYYYNMRYVETQRQTEIIRRSQRVLMVNILPNHVARLFLEHPQVEELFHESYNKVAVMSASIVNFERDKCGLRVLNEYICYIDDLLLDYRGDFQVEKIKVKNWTYMAACGLKVDHSMELPSCKQQNEPRLSHPTLQNDDNCVLTLLHFAVDLLRMMHDIALQNMHLKFGGSMRGQMKIGIAHGPIVAGVVGLSPPHYDIWGHTVNSASGMCSSGIAGFIQVTKETAQTLHGFDIKCSYRGMMNVASVGEVSSYLVDLDERLNLQHIDKEDLDIIEFVDAYSKSDKVVKHNF</sequence>
<dbReference type="GO" id="GO:0046872">
    <property type="term" value="F:metal ion binding"/>
    <property type="evidence" value="ECO:0007669"/>
    <property type="project" value="UniProtKB-KW"/>
</dbReference>
<dbReference type="PANTHER" id="PTHR45627">
    <property type="entry name" value="ADENYLATE CYCLASE TYPE 1"/>
    <property type="match status" value="1"/>
</dbReference>
<feature type="transmembrane region" description="Helical" evidence="15">
    <location>
        <begin position="125"/>
        <end position="146"/>
    </location>
</feature>
<dbReference type="eggNOG" id="KOG3619">
    <property type="taxonomic scope" value="Eukaryota"/>
</dbReference>
<dbReference type="SUPFAM" id="SSF55073">
    <property type="entry name" value="Nucleotide cyclase"/>
    <property type="match status" value="2"/>
</dbReference>
<keyword evidence="6" id="KW-0479">Metal-binding</keyword>
<evidence type="ECO:0000256" key="11">
    <source>
        <dbReference type="ARBA" id="ARBA00022998"/>
    </source>
</evidence>
<dbReference type="InterPro" id="IPR018297">
    <property type="entry name" value="A/G_cyclase_CS"/>
</dbReference>
<evidence type="ECO:0000256" key="13">
    <source>
        <dbReference type="ARBA" id="ARBA00023239"/>
    </source>
</evidence>
<evidence type="ECO:0000256" key="10">
    <source>
        <dbReference type="ARBA" id="ARBA00022989"/>
    </source>
</evidence>
<proteinExistence type="inferred from homology"/>
<dbReference type="GO" id="GO:0007189">
    <property type="term" value="P:adenylate cyclase-activating G protein-coupled receptor signaling pathway"/>
    <property type="evidence" value="ECO:0007669"/>
    <property type="project" value="TreeGrafter"/>
</dbReference>
<dbReference type="AlphaFoldDB" id="B4J0I8"/>
<dbReference type="SMART" id="SM00044">
    <property type="entry name" value="CYCc"/>
    <property type="match status" value="2"/>
</dbReference>
<comment type="cofactor">
    <cofactor evidence="2">
        <name>Mg(2+)</name>
        <dbReference type="ChEBI" id="CHEBI:18420"/>
    </cofactor>
</comment>
<dbReference type="GO" id="GO:0005524">
    <property type="term" value="F:ATP binding"/>
    <property type="evidence" value="ECO:0007669"/>
    <property type="project" value="UniProtKB-KW"/>
</dbReference>
<evidence type="ECO:0000256" key="14">
    <source>
        <dbReference type="RuleBase" id="RU000405"/>
    </source>
</evidence>
<comment type="similarity">
    <text evidence="14">Belongs to the adenylyl cyclase class-4/guanylyl cyclase family.</text>
</comment>
<keyword evidence="7" id="KW-0547">Nucleotide-binding</keyword>
<feature type="transmembrane region" description="Helical" evidence="15">
    <location>
        <begin position="557"/>
        <end position="577"/>
    </location>
</feature>
<evidence type="ECO:0000256" key="12">
    <source>
        <dbReference type="ARBA" id="ARBA00023136"/>
    </source>
</evidence>
<keyword evidence="18" id="KW-1185">Reference proteome</keyword>
<feature type="transmembrane region" description="Helical" evidence="15">
    <location>
        <begin position="652"/>
        <end position="672"/>
    </location>
</feature>
<dbReference type="GO" id="GO:0004016">
    <property type="term" value="F:adenylate cyclase activity"/>
    <property type="evidence" value="ECO:0007669"/>
    <property type="project" value="UniProtKB-EC"/>
</dbReference>
<keyword evidence="10 15" id="KW-1133">Transmembrane helix</keyword>
<dbReference type="CDD" id="cd07302">
    <property type="entry name" value="CHD"/>
    <property type="match status" value="2"/>
</dbReference>
<evidence type="ECO:0000256" key="5">
    <source>
        <dbReference type="ARBA" id="ARBA00022692"/>
    </source>
</evidence>
<gene>
    <name evidence="17" type="primary">Dgri\GH15000</name>
    <name evidence="17" type="ORF">Dgri_GH15000</name>
</gene>
<keyword evidence="9" id="KW-0460">Magnesium</keyword>
<feature type="domain" description="Guanylate cyclase" evidence="16">
    <location>
        <begin position="247"/>
        <end position="375"/>
    </location>
</feature>
<keyword evidence="13 14" id="KW-0456">Lyase</keyword>
<evidence type="ECO:0000313" key="18">
    <source>
        <dbReference type="Proteomes" id="UP000001070"/>
    </source>
</evidence>
<dbReference type="OrthoDB" id="10006362at2759"/>
<evidence type="ECO:0000259" key="16">
    <source>
        <dbReference type="PROSITE" id="PS50125"/>
    </source>
</evidence>
<evidence type="ECO:0000256" key="15">
    <source>
        <dbReference type="SAM" id="Phobius"/>
    </source>
</evidence>
<dbReference type="PhylomeDB" id="B4J0I8"/>
<dbReference type="Proteomes" id="UP000001070">
    <property type="component" value="Unassembled WGS sequence"/>
</dbReference>
<evidence type="ECO:0000256" key="2">
    <source>
        <dbReference type="ARBA" id="ARBA00001946"/>
    </source>
</evidence>
<comment type="subcellular location">
    <subcellularLocation>
        <location evidence="3">Membrane</location>
        <topology evidence="3">Multi-pass membrane protein</topology>
    </subcellularLocation>
</comment>
<dbReference type="InterPro" id="IPR029787">
    <property type="entry name" value="Nucleotide_cyclase"/>
</dbReference>
<keyword evidence="11" id="KW-0115">cAMP biosynthesis</keyword>
<dbReference type="EMBL" id="CH916366">
    <property type="protein sequence ID" value="EDV96824.1"/>
    <property type="molecule type" value="Genomic_DNA"/>
</dbReference>
<feature type="transmembrane region" description="Helical" evidence="15">
    <location>
        <begin position="44"/>
        <end position="63"/>
    </location>
</feature>
<keyword evidence="8" id="KW-0067">ATP-binding</keyword>
<protein>
    <recommendedName>
        <fullName evidence="4">adenylate cyclase</fullName>
        <ecNumber evidence="4">4.6.1.1</ecNumber>
    </recommendedName>
</protein>
<evidence type="ECO:0000256" key="4">
    <source>
        <dbReference type="ARBA" id="ARBA00012201"/>
    </source>
</evidence>
<dbReference type="PROSITE" id="PS00452">
    <property type="entry name" value="GUANYLATE_CYCLASE_1"/>
    <property type="match status" value="1"/>
</dbReference>
<feature type="transmembrane region" description="Helical" evidence="15">
    <location>
        <begin position="75"/>
        <end position="91"/>
    </location>
</feature>
<evidence type="ECO:0000256" key="1">
    <source>
        <dbReference type="ARBA" id="ARBA00001593"/>
    </source>
</evidence>
<dbReference type="GO" id="GO:0005886">
    <property type="term" value="C:plasma membrane"/>
    <property type="evidence" value="ECO:0007669"/>
    <property type="project" value="TreeGrafter"/>
</dbReference>
<dbReference type="Pfam" id="PF00211">
    <property type="entry name" value="Guanylate_cyc"/>
    <property type="match status" value="2"/>
</dbReference>
<dbReference type="GO" id="GO:0006171">
    <property type="term" value="P:cAMP biosynthetic process"/>
    <property type="evidence" value="ECO:0007669"/>
    <property type="project" value="UniProtKB-KW"/>
</dbReference>
<feature type="transmembrane region" description="Helical" evidence="15">
    <location>
        <begin position="12"/>
        <end position="38"/>
    </location>
</feature>
<feature type="domain" description="Guanylate cyclase" evidence="16">
    <location>
        <begin position="752"/>
        <end position="918"/>
    </location>
</feature>
<evidence type="ECO:0000256" key="3">
    <source>
        <dbReference type="ARBA" id="ARBA00004141"/>
    </source>
</evidence>
<reference evidence="17 18" key="1">
    <citation type="journal article" date="2007" name="Nature">
        <title>Evolution of genes and genomes on the Drosophila phylogeny.</title>
        <authorList>
            <consortium name="Drosophila 12 Genomes Consortium"/>
            <person name="Clark A.G."/>
            <person name="Eisen M.B."/>
            <person name="Smith D.R."/>
            <person name="Bergman C.M."/>
            <person name="Oliver B."/>
            <person name="Markow T.A."/>
            <person name="Kaufman T.C."/>
            <person name="Kellis M."/>
            <person name="Gelbart W."/>
            <person name="Iyer V.N."/>
            <person name="Pollard D.A."/>
            <person name="Sackton T.B."/>
            <person name="Larracuente A.M."/>
            <person name="Singh N.D."/>
            <person name="Abad J.P."/>
            <person name="Abt D.N."/>
            <person name="Adryan B."/>
            <person name="Aguade M."/>
            <person name="Akashi H."/>
            <person name="Anderson W.W."/>
            <person name="Aquadro C.F."/>
            <person name="Ardell D.H."/>
            <person name="Arguello R."/>
            <person name="Artieri C.G."/>
            <person name="Barbash D.A."/>
            <person name="Barker D."/>
            <person name="Barsanti P."/>
            <person name="Batterham P."/>
            <person name="Batzoglou S."/>
            <person name="Begun D."/>
            <person name="Bhutkar A."/>
            <person name="Blanco E."/>
            <person name="Bosak S.A."/>
            <person name="Bradley R.K."/>
            <person name="Brand A.D."/>
            <person name="Brent M.R."/>
            <person name="Brooks A.N."/>
            <person name="Brown R.H."/>
            <person name="Butlin R.K."/>
            <person name="Caggese C."/>
            <person name="Calvi B.R."/>
            <person name="Bernardo de Carvalho A."/>
            <person name="Caspi A."/>
            <person name="Castrezana S."/>
            <person name="Celniker S.E."/>
            <person name="Chang J.L."/>
            <person name="Chapple C."/>
            <person name="Chatterji S."/>
            <person name="Chinwalla A."/>
            <person name="Civetta A."/>
            <person name="Clifton S.W."/>
            <person name="Comeron J.M."/>
            <person name="Costello J.C."/>
            <person name="Coyne J.A."/>
            <person name="Daub J."/>
            <person name="David R.G."/>
            <person name="Delcher A.L."/>
            <person name="Delehaunty K."/>
            <person name="Do C.B."/>
            <person name="Ebling H."/>
            <person name="Edwards K."/>
            <person name="Eickbush T."/>
            <person name="Evans J.D."/>
            <person name="Filipski A."/>
            <person name="Findeiss S."/>
            <person name="Freyhult E."/>
            <person name="Fulton L."/>
            <person name="Fulton R."/>
            <person name="Garcia A.C."/>
            <person name="Gardiner A."/>
            <person name="Garfield D.A."/>
            <person name="Garvin B.E."/>
            <person name="Gibson G."/>
            <person name="Gilbert D."/>
            <person name="Gnerre S."/>
            <person name="Godfrey J."/>
            <person name="Good R."/>
            <person name="Gotea V."/>
            <person name="Gravely B."/>
            <person name="Greenberg A.J."/>
            <person name="Griffiths-Jones S."/>
            <person name="Gross S."/>
            <person name="Guigo R."/>
            <person name="Gustafson E.A."/>
            <person name="Haerty W."/>
            <person name="Hahn M.W."/>
            <person name="Halligan D.L."/>
            <person name="Halpern A.L."/>
            <person name="Halter G.M."/>
            <person name="Han M.V."/>
            <person name="Heger A."/>
            <person name="Hillier L."/>
            <person name="Hinrichs A.S."/>
            <person name="Holmes I."/>
            <person name="Hoskins R.A."/>
            <person name="Hubisz M.J."/>
            <person name="Hultmark D."/>
            <person name="Huntley M.A."/>
            <person name="Jaffe D.B."/>
            <person name="Jagadeeshan S."/>
            <person name="Jeck W.R."/>
            <person name="Johnson J."/>
            <person name="Jones C.D."/>
            <person name="Jordan W.C."/>
            <person name="Karpen G.H."/>
            <person name="Kataoka E."/>
            <person name="Keightley P.D."/>
            <person name="Kheradpour P."/>
            <person name="Kirkness E.F."/>
            <person name="Koerich L.B."/>
            <person name="Kristiansen K."/>
            <person name="Kudrna D."/>
            <person name="Kulathinal R.J."/>
            <person name="Kumar S."/>
            <person name="Kwok R."/>
            <person name="Lander E."/>
            <person name="Langley C.H."/>
            <person name="Lapoint R."/>
            <person name="Lazzaro B.P."/>
            <person name="Lee S.J."/>
            <person name="Levesque L."/>
            <person name="Li R."/>
            <person name="Lin C.F."/>
            <person name="Lin M.F."/>
            <person name="Lindblad-Toh K."/>
            <person name="Llopart A."/>
            <person name="Long M."/>
            <person name="Low L."/>
            <person name="Lozovsky E."/>
            <person name="Lu J."/>
            <person name="Luo M."/>
            <person name="Machado C.A."/>
            <person name="Makalowski W."/>
            <person name="Marzo M."/>
            <person name="Matsuda M."/>
            <person name="Matzkin L."/>
            <person name="McAllister B."/>
            <person name="McBride C.S."/>
            <person name="McKernan B."/>
            <person name="McKernan K."/>
            <person name="Mendez-Lago M."/>
            <person name="Minx P."/>
            <person name="Mollenhauer M.U."/>
            <person name="Montooth K."/>
            <person name="Mount S.M."/>
            <person name="Mu X."/>
            <person name="Myers E."/>
            <person name="Negre B."/>
            <person name="Newfeld S."/>
            <person name="Nielsen R."/>
            <person name="Noor M.A."/>
            <person name="O'Grady P."/>
            <person name="Pachter L."/>
            <person name="Papaceit M."/>
            <person name="Parisi M.J."/>
            <person name="Parisi M."/>
            <person name="Parts L."/>
            <person name="Pedersen J.S."/>
            <person name="Pesole G."/>
            <person name="Phillippy A.M."/>
            <person name="Ponting C.P."/>
            <person name="Pop M."/>
            <person name="Porcelli D."/>
            <person name="Powell J.R."/>
            <person name="Prohaska S."/>
            <person name="Pruitt K."/>
            <person name="Puig M."/>
            <person name="Quesneville H."/>
            <person name="Ram K.R."/>
            <person name="Rand D."/>
            <person name="Rasmussen M.D."/>
            <person name="Reed L.K."/>
            <person name="Reenan R."/>
            <person name="Reily A."/>
            <person name="Remington K.A."/>
            <person name="Rieger T.T."/>
            <person name="Ritchie M.G."/>
            <person name="Robin C."/>
            <person name="Rogers Y.H."/>
            <person name="Rohde C."/>
            <person name="Rozas J."/>
            <person name="Rubenfield M.J."/>
            <person name="Ruiz A."/>
            <person name="Russo S."/>
            <person name="Salzberg S.L."/>
            <person name="Sanchez-Gracia A."/>
            <person name="Saranga D.J."/>
            <person name="Sato H."/>
            <person name="Schaeffer S.W."/>
            <person name="Schatz M.C."/>
            <person name="Schlenke T."/>
            <person name="Schwartz R."/>
            <person name="Segarra C."/>
            <person name="Singh R.S."/>
            <person name="Sirot L."/>
            <person name="Sirota M."/>
            <person name="Sisneros N.B."/>
            <person name="Smith C.D."/>
            <person name="Smith T.F."/>
            <person name="Spieth J."/>
            <person name="Stage D.E."/>
            <person name="Stark A."/>
            <person name="Stephan W."/>
            <person name="Strausberg R.L."/>
            <person name="Strempel S."/>
            <person name="Sturgill D."/>
            <person name="Sutton G."/>
            <person name="Sutton G.G."/>
            <person name="Tao W."/>
            <person name="Teichmann S."/>
            <person name="Tobari Y.N."/>
            <person name="Tomimura Y."/>
            <person name="Tsolas J.M."/>
            <person name="Valente V.L."/>
            <person name="Venter E."/>
            <person name="Venter J.C."/>
            <person name="Vicario S."/>
            <person name="Vieira F.G."/>
            <person name="Vilella A.J."/>
            <person name="Villasante A."/>
            <person name="Walenz B."/>
            <person name="Wang J."/>
            <person name="Wasserman M."/>
            <person name="Watts T."/>
            <person name="Wilson D."/>
            <person name="Wilson R.K."/>
            <person name="Wing R.A."/>
            <person name="Wolfner M.F."/>
            <person name="Wong A."/>
            <person name="Wong G.K."/>
            <person name="Wu C.I."/>
            <person name="Wu G."/>
            <person name="Yamamoto D."/>
            <person name="Yang H.P."/>
            <person name="Yang S.P."/>
            <person name="Yorke J.A."/>
            <person name="Yoshida K."/>
            <person name="Zdobnov E."/>
            <person name="Zhang P."/>
            <person name="Zhang Y."/>
            <person name="Zimin A.V."/>
            <person name="Baldwin J."/>
            <person name="Abdouelleil A."/>
            <person name="Abdulkadir J."/>
            <person name="Abebe A."/>
            <person name="Abera B."/>
            <person name="Abreu J."/>
            <person name="Acer S.C."/>
            <person name="Aftuck L."/>
            <person name="Alexander A."/>
            <person name="An P."/>
            <person name="Anderson E."/>
            <person name="Anderson S."/>
            <person name="Arachi H."/>
            <person name="Azer M."/>
            <person name="Bachantsang P."/>
            <person name="Barry A."/>
            <person name="Bayul T."/>
            <person name="Berlin A."/>
            <person name="Bessette D."/>
            <person name="Bloom T."/>
            <person name="Blye J."/>
            <person name="Boguslavskiy L."/>
            <person name="Bonnet C."/>
            <person name="Boukhgalter B."/>
            <person name="Bourzgui I."/>
            <person name="Brown A."/>
            <person name="Cahill P."/>
            <person name="Channer S."/>
            <person name="Cheshatsang Y."/>
            <person name="Chuda L."/>
            <person name="Citroen M."/>
            <person name="Collymore A."/>
            <person name="Cooke P."/>
            <person name="Costello M."/>
            <person name="D'Aco K."/>
            <person name="Daza R."/>
            <person name="De Haan G."/>
            <person name="DeGray S."/>
            <person name="DeMaso C."/>
            <person name="Dhargay N."/>
            <person name="Dooley K."/>
            <person name="Dooley E."/>
            <person name="Doricent M."/>
            <person name="Dorje P."/>
            <person name="Dorjee K."/>
            <person name="Dupes A."/>
            <person name="Elong R."/>
            <person name="Falk J."/>
            <person name="Farina A."/>
            <person name="Faro S."/>
            <person name="Ferguson D."/>
            <person name="Fisher S."/>
            <person name="Foley C.D."/>
            <person name="Franke A."/>
            <person name="Friedrich D."/>
            <person name="Gadbois L."/>
            <person name="Gearin G."/>
            <person name="Gearin C.R."/>
            <person name="Giannoukos G."/>
            <person name="Goode T."/>
            <person name="Graham J."/>
            <person name="Grandbois E."/>
            <person name="Grewal S."/>
            <person name="Gyaltsen K."/>
            <person name="Hafez N."/>
            <person name="Hagos B."/>
            <person name="Hall J."/>
            <person name="Henson C."/>
            <person name="Hollinger A."/>
            <person name="Honan T."/>
            <person name="Huard M.D."/>
            <person name="Hughes L."/>
            <person name="Hurhula B."/>
            <person name="Husby M.E."/>
            <person name="Kamat A."/>
            <person name="Kanga B."/>
            <person name="Kashin S."/>
            <person name="Khazanovich D."/>
            <person name="Kisner P."/>
            <person name="Lance K."/>
            <person name="Lara M."/>
            <person name="Lee W."/>
            <person name="Lennon N."/>
            <person name="Letendre F."/>
            <person name="LeVine R."/>
            <person name="Lipovsky A."/>
            <person name="Liu X."/>
            <person name="Liu J."/>
            <person name="Liu S."/>
            <person name="Lokyitsang T."/>
            <person name="Lokyitsang Y."/>
            <person name="Lubonja R."/>
            <person name="Lui A."/>
            <person name="MacDonald P."/>
            <person name="Magnisalis V."/>
            <person name="Maru K."/>
            <person name="Matthews C."/>
            <person name="McCusker W."/>
            <person name="McDonough S."/>
            <person name="Mehta T."/>
            <person name="Meldrim J."/>
            <person name="Meneus L."/>
            <person name="Mihai O."/>
            <person name="Mihalev A."/>
            <person name="Mihova T."/>
            <person name="Mittelman R."/>
            <person name="Mlenga V."/>
            <person name="Montmayeur A."/>
            <person name="Mulrain L."/>
            <person name="Navidi A."/>
            <person name="Naylor J."/>
            <person name="Negash T."/>
            <person name="Nguyen T."/>
            <person name="Nguyen N."/>
            <person name="Nicol R."/>
            <person name="Norbu C."/>
            <person name="Norbu N."/>
            <person name="Novod N."/>
            <person name="O'Neill B."/>
            <person name="Osman S."/>
            <person name="Markiewicz E."/>
            <person name="Oyono O.L."/>
            <person name="Patti C."/>
            <person name="Phunkhang P."/>
            <person name="Pierre F."/>
            <person name="Priest M."/>
            <person name="Raghuraman S."/>
            <person name="Rege F."/>
            <person name="Reyes R."/>
            <person name="Rise C."/>
            <person name="Rogov P."/>
            <person name="Ross K."/>
            <person name="Ryan E."/>
            <person name="Settipalli S."/>
            <person name="Shea T."/>
            <person name="Sherpa N."/>
            <person name="Shi L."/>
            <person name="Shih D."/>
            <person name="Sparrow T."/>
            <person name="Spaulding J."/>
            <person name="Stalker J."/>
            <person name="Stange-Thomann N."/>
            <person name="Stavropoulos S."/>
            <person name="Stone C."/>
            <person name="Strader C."/>
            <person name="Tesfaye S."/>
            <person name="Thomson T."/>
            <person name="Thoulutsang Y."/>
            <person name="Thoulutsang D."/>
            <person name="Topham K."/>
            <person name="Topping I."/>
            <person name="Tsamla T."/>
            <person name="Vassiliev H."/>
            <person name="Vo A."/>
            <person name="Wangchuk T."/>
            <person name="Wangdi T."/>
            <person name="Weiand M."/>
            <person name="Wilkinson J."/>
            <person name="Wilson A."/>
            <person name="Yadav S."/>
            <person name="Young G."/>
            <person name="Yu Q."/>
            <person name="Zembek L."/>
            <person name="Zhong D."/>
            <person name="Zimmer A."/>
            <person name="Zwirko Z."/>
            <person name="Jaffe D.B."/>
            <person name="Alvarez P."/>
            <person name="Brockman W."/>
            <person name="Butler J."/>
            <person name="Chin C."/>
            <person name="Gnerre S."/>
            <person name="Grabherr M."/>
            <person name="Kleber M."/>
            <person name="Mauceli E."/>
            <person name="MacCallum I."/>
        </authorList>
    </citation>
    <scope>NUCLEOTIDE SEQUENCE [LARGE SCALE GENOMIC DNA]</scope>
    <source>
        <strain evidence="18">Tucson 15287-2541.00</strain>
    </source>
</reference>
<evidence type="ECO:0000313" key="17">
    <source>
        <dbReference type="EMBL" id="EDV96824.1"/>
    </source>
</evidence>
<dbReference type="FunFam" id="3.30.70.1230:FF:000024">
    <property type="entry name" value="ACXA, isoform A"/>
    <property type="match status" value="1"/>
</dbReference>
<accession>B4J0I8</accession>
<evidence type="ECO:0000256" key="6">
    <source>
        <dbReference type="ARBA" id="ARBA00022723"/>
    </source>
</evidence>
<feature type="transmembrane region" description="Helical" evidence="15">
    <location>
        <begin position="679"/>
        <end position="697"/>
    </location>
</feature>
<organism evidence="18">
    <name type="scientific">Drosophila grimshawi</name>
    <name type="common">Hawaiian fruit fly</name>
    <name type="synonym">Idiomyia grimshawi</name>
    <dbReference type="NCBI Taxonomy" id="7222"/>
    <lineage>
        <taxon>Eukaryota</taxon>
        <taxon>Metazoa</taxon>
        <taxon>Ecdysozoa</taxon>
        <taxon>Arthropoda</taxon>
        <taxon>Hexapoda</taxon>
        <taxon>Insecta</taxon>
        <taxon>Pterygota</taxon>
        <taxon>Neoptera</taxon>
        <taxon>Endopterygota</taxon>
        <taxon>Diptera</taxon>
        <taxon>Brachycera</taxon>
        <taxon>Muscomorpha</taxon>
        <taxon>Ephydroidea</taxon>
        <taxon>Drosophilidae</taxon>
        <taxon>Drosophila</taxon>
        <taxon>Hawaiian Drosophila</taxon>
    </lineage>
</organism>
<dbReference type="GO" id="GO:0035556">
    <property type="term" value="P:intracellular signal transduction"/>
    <property type="evidence" value="ECO:0007669"/>
    <property type="project" value="InterPro"/>
</dbReference>
<keyword evidence="5 15" id="KW-0812">Transmembrane</keyword>
<dbReference type="STRING" id="7222.B4J0I8"/>
<dbReference type="OMA" id="HDQLYYE"/>
<dbReference type="InParanoid" id="B4J0I8"/>
<dbReference type="PROSITE" id="PS50125">
    <property type="entry name" value="GUANYLATE_CYCLASE_2"/>
    <property type="match status" value="2"/>
</dbReference>
<dbReference type="HOGENOM" id="CLU_001072_2_0_1"/>
<dbReference type="InterPro" id="IPR001054">
    <property type="entry name" value="A/G_cyclase"/>
</dbReference>
<evidence type="ECO:0000256" key="8">
    <source>
        <dbReference type="ARBA" id="ARBA00022840"/>
    </source>
</evidence>
<feature type="transmembrane region" description="Helical" evidence="15">
    <location>
        <begin position="533"/>
        <end position="551"/>
    </location>
</feature>
<keyword evidence="12 15" id="KW-0472">Membrane</keyword>
<dbReference type="Gene3D" id="3.30.70.1230">
    <property type="entry name" value="Nucleotide cyclase"/>
    <property type="match status" value="2"/>
</dbReference>
<comment type="catalytic activity">
    <reaction evidence="1">
        <text>ATP = 3',5'-cyclic AMP + diphosphate</text>
        <dbReference type="Rhea" id="RHEA:15389"/>
        <dbReference type="ChEBI" id="CHEBI:30616"/>
        <dbReference type="ChEBI" id="CHEBI:33019"/>
        <dbReference type="ChEBI" id="CHEBI:58165"/>
        <dbReference type="EC" id="4.6.1.1"/>
    </reaction>
</comment>
<feature type="transmembrane region" description="Helical" evidence="15">
    <location>
        <begin position="612"/>
        <end position="632"/>
    </location>
</feature>
<name>B4J0I8_DROGR</name>
<evidence type="ECO:0000256" key="7">
    <source>
        <dbReference type="ARBA" id="ARBA00022741"/>
    </source>
</evidence>
<dbReference type="EC" id="4.6.1.1" evidence="4"/>
<dbReference type="PANTHER" id="PTHR45627:SF23">
    <property type="entry name" value="AT30656P-RELATED"/>
    <property type="match status" value="1"/>
</dbReference>